<dbReference type="Proteomes" id="UP000007431">
    <property type="component" value="Unassembled WGS sequence"/>
</dbReference>
<feature type="non-terminal residue" evidence="2">
    <location>
        <position position="408"/>
    </location>
</feature>
<evidence type="ECO:0000256" key="1">
    <source>
        <dbReference type="SAM" id="MobiDB-lite"/>
    </source>
</evidence>
<evidence type="ECO:0000313" key="2">
    <source>
        <dbReference type="EMBL" id="EFI96124.1"/>
    </source>
</evidence>
<dbReference type="InterPro" id="IPR013933">
    <property type="entry name" value="CRC_Rsc7/Swp82"/>
</dbReference>
<protein>
    <recommendedName>
        <fullName evidence="4">Chromatin remodelling complex Rsc7/Swp82 subunit-domain-containing protein</fullName>
    </recommendedName>
</protein>
<organism evidence="3">
    <name type="scientific">Schizophyllum commune (strain H4-8 / FGSC 9210)</name>
    <name type="common">Split gill fungus</name>
    <dbReference type="NCBI Taxonomy" id="578458"/>
    <lineage>
        <taxon>Eukaryota</taxon>
        <taxon>Fungi</taxon>
        <taxon>Dikarya</taxon>
        <taxon>Basidiomycota</taxon>
        <taxon>Agaricomycotina</taxon>
        <taxon>Agaricomycetes</taxon>
        <taxon>Agaricomycetidae</taxon>
        <taxon>Agaricales</taxon>
        <taxon>Schizophyllaceae</taxon>
        <taxon>Schizophyllum</taxon>
    </lineage>
</organism>
<dbReference type="EMBL" id="GL377307">
    <property type="protein sequence ID" value="EFI96124.1"/>
    <property type="molecule type" value="Genomic_DNA"/>
</dbReference>
<dbReference type="HOGENOM" id="CLU_021756_0_0_1"/>
<accession>D8Q843</accession>
<dbReference type="GeneID" id="9592559"/>
<dbReference type="OMA" id="LNEENWM"/>
<dbReference type="VEuPathDB" id="FungiDB:SCHCODRAFT_02628438"/>
<feature type="non-terminal residue" evidence="2">
    <location>
        <position position="1"/>
    </location>
</feature>
<evidence type="ECO:0000313" key="3">
    <source>
        <dbReference type="Proteomes" id="UP000007431"/>
    </source>
</evidence>
<dbReference type="Pfam" id="PF08624">
    <property type="entry name" value="CRC_subunit"/>
    <property type="match status" value="1"/>
</dbReference>
<dbReference type="KEGG" id="scm:SCHCO_02628438"/>
<sequence>AKRGRGRPRGRPRTTGASSTRGTPKPKIGRPPGRGRGRGRGRGVAFRPAVDSDAEGDDPLANWGDNAGTDPARTAVINGQVYTIEGDEFVTEDDPAGETKIDKNGVLLGGRQFKANTFVIPNRHPSRMYMLAIDAARTSGFRDSLTYFRRNPLAHKLNATQAEKDYLIGAGKLGSHLKTRSVTLVTARSAYKLHGARTIVGGRWVVDDYYEARAQAEAEAKGFAPGDPVVDPTAQVVPGVTHQDDAAGNHQKQDAGGIYKTGGPTTLFGGTGLGPFSDGPLNAVRKSLLTRDGVTEQNWMALAAERTRAMDDEWRKWRTENVKPVVPPESVDFFREWKTPGREPSPPRAVYEPHTGAWLVRADTQPTRARWETLPDSKEKTIVGGSKAGNRAWGVAWVETTMDYKPDD</sequence>
<keyword evidence="3" id="KW-1185">Reference proteome</keyword>
<feature type="compositionally biased region" description="Basic residues" evidence="1">
    <location>
        <begin position="1"/>
        <end position="12"/>
    </location>
</feature>
<evidence type="ECO:0008006" key="4">
    <source>
        <dbReference type="Google" id="ProtNLM"/>
    </source>
</evidence>
<proteinExistence type="predicted"/>
<dbReference type="eggNOG" id="ENOG502QW07">
    <property type="taxonomic scope" value="Eukaryota"/>
</dbReference>
<reference evidence="2 3" key="1">
    <citation type="journal article" date="2010" name="Nat. Biotechnol.">
        <title>Genome sequence of the model mushroom Schizophyllum commune.</title>
        <authorList>
            <person name="Ohm R.A."/>
            <person name="de Jong J.F."/>
            <person name="Lugones L.G."/>
            <person name="Aerts A."/>
            <person name="Kothe E."/>
            <person name="Stajich J.E."/>
            <person name="de Vries R.P."/>
            <person name="Record E."/>
            <person name="Levasseur A."/>
            <person name="Baker S.E."/>
            <person name="Bartholomew K.A."/>
            <person name="Coutinho P.M."/>
            <person name="Erdmann S."/>
            <person name="Fowler T.J."/>
            <person name="Gathman A.C."/>
            <person name="Lombard V."/>
            <person name="Henrissat B."/>
            <person name="Knabe N."/>
            <person name="Kuees U."/>
            <person name="Lilly W.W."/>
            <person name="Lindquist E."/>
            <person name="Lucas S."/>
            <person name="Magnuson J.K."/>
            <person name="Piumi F."/>
            <person name="Raudaskoski M."/>
            <person name="Salamov A."/>
            <person name="Schmutz J."/>
            <person name="Schwarze F.W.M.R."/>
            <person name="vanKuyk P.A."/>
            <person name="Horton J.S."/>
            <person name="Grigoriev I.V."/>
            <person name="Woesten H.A.B."/>
        </authorList>
    </citation>
    <scope>NUCLEOTIDE SEQUENCE [LARGE SCALE GENOMIC DNA]</scope>
    <source>
        <strain evidence="3">H4-8 / FGSC 9210</strain>
    </source>
</reference>
<dbReference type="FunCoup" id="D8Q843">
    <property type="interactions" value="148"/>
</dbReference>
<gene>
    <name evidence="2" type="ORF">SCHCODRAFT_28173</name>
</gene>
<dbReference type="STRING" id="578458.D8Q843"/>
<dbReference type="AlphaFoldDB" id="D8Q843"/>
<dbReference type="OrthoDB" id="5598844at2759"/>
<dbReference type="InParanoid" id="D8Q843"/>
<name>D8Q843_SCHCM</name>
<feature type="region of interest" description="Disordered" evidence="1">
    <location>
        <begin position="1"/>
        <end position="71"/>
    </location>
</feature>